<feature type="transmembrane region" description="Helical" evidence="1">
    <location>
        <begin position="105"/>
        <end position="122"/>
    </location>
</feature>
<comment type="caution">
    <text evidence="2">The sequence shown here is derived from an EMBL/GenBank/DDBJ whole genome shotgun (WGS) entry which is preliminary data.</text>
</comment>
<evidence type="ECO:0000313" key="3">
    <source>
        <dbReference type="Proteomes" id="UP001165283"/>
    </source>
</evidence>
<keyword evidence="3" id="KW-1185">Reference proteome</keyword>
<reference evidence="2" key="1">
    <citation type="submission" date="2021-04" db="EMBL/GenBank/DDBJ databases">
        <title>Pseudonocardia sp. nov., isolated from sandy soil of mangrove forest.</title>
        <authorList>
            <person name="Zan Z."/>
            <person name="Huang R."/>
            <person name="Liu W."/>
        </authorList>
    </citation>
    <scope>NUCLEOTIDE SEQUENCE</scope>
    <source>
        <strain evidence="2">S2-4</strain>
    </source>
</reference>
<feature type="transmembrane region" description="Helical" evidence="1">
    <location>
        <begin position="5"/>
        <end position="23"/>
    </location>
</feature>
<keyword evidence="1" id="KW-0472">Membrane</keyword>
<feature type="transmembrane region" description="Helical" evidence="1">
    <location>
        <begin position="75"/>
        <end position="93"/>
    </location>
</feature>
<proteinExistence type="predicted"/>
<accession>A0ABT1A2J1</accession>
<keyword evidence="1" id="KW-1133">Transmembrane helix</keyword>
<dbReference type="Proteomes" id="UP001165283">
    <property type="component" value="Unassembled WGS sequence"/>
</dbReference>
<dbReference type="Pfam" id="PF06197">
    <property type="entry name" value="DUF998"/>
    <property type="match status" value="1"/>
</dbReference>
<dbReference type="EMBL" id="JAGSOV010000040">
    <property type="protein sequence ID" value="MCO1657140.1"/>
    <property type="molecule type" value="Genomic_DNA"/>
</dbReference>
<gene>
    <name evidence="2" type="ORF">KDL28_18950</name>
</gene>
<dbReference type="InterPro" id="IPR009339">
    <property type="entry name" value="DUF998"/>
</dbReference>
<evidence type="ECO:0000313" key="2">
    <source>
        <dbReference type="EMBL" id="MCO1657140.1"/>
    </source>
</evidence>
<name>A0ABT1A2J1_9PSEU</name>
<sequence length="125" mass="12827">MIDPGLGILAVCAVGGVGVGVFVTDPMTAPPDALTTHGVLHVIFGASALVLLPAAALLITRSLARAHPAGSRDQAVLRGVALLPLAGLLLIWVPEVAGLIPTGGWPDRVLFLIYTVWVVVLARKA</sequence>
<feature type="transmembrane region" description="Helical" evidence="1">
    <location>
        <begin position="43"/>
        <end position="63"/>
    </location>
</feature>
<keyword evidence="1" id="KW-0812">Transmembrane</keyword>
<evidence type="ECO:0000256" key="1">
    <source>
        <dbReference type="SAM" id="Phobius"/>
    </source>
</evidence>
<organism evidence="2 3">
    <name type="scientific">Pseudonocardia humida</name>
    <dbReference type="NCBI Taxonomy" id="2800819"/>
    <lineage>
        <taxon>Bacteria</taxon>
        <taxon>Bacillati</taxon>
        <taxon>Actinomycetota</taxon>
        <taxon>Actinomycetes</taxon>
        <taxon>Pseudonocardiales</taxon>
        <taxon>Pseudonocardiaceae</taxon>
        <taxon>Pseudonocardia</taxon>
    </lineage>
</organism>
<protein>
    <submittedName>
        <fullName evidence="2">DUF998 domain-containing protein</fullName>
    </submittedName>
</protein>